<evidence type="ECO:0000256" key="1">
    <source>
        <dbReference type="SAM" id="SignalP"/>
    </source>
</evidence>
<feature type="signal peptide" evidence="1">
    <location>
        <begin position="1"/>
        <end position="21"/>
    </location>
</feature>
<dbReference type="AlphaFoldDB" id="A0A5C3KL07"/>
<evidence type="ECO:0000313" key="3">
    <source>
        <dbReference type="Proteomes" id="UP000307440"/>
    </source>
</evidence>
<protein>
    <submittedName>
        <fullName evidence="2">Uncharacterized protein</fullName>
    </submittedName>
</protein>
<sequence length="441" mass="50409">MHLLGLNITDLMLSLFMGTMTRNSSDTDSWPWQVLTGSFWELQGAMVAQSRPFIPGDIAHPPRNPVLKINSGYRTEEFSYYFYGLLPALLYGILPNYLWENLCKLIRGARIMLQRKITKEECDYANQRLIEFVVEFELMYIERKASRIHFARPSIHNLIHLGSETVRLGPLGLLSQFTMERMIGSLTSEMRQHSTPYKNLSERAALRAQVNALLTRMDTVPDTGPPGKKPIDAGGGYFLLYPRDLHTTLLSEKEVAALKKYNPDTPGTPKAFWVGRLFLPHGQISRSYFQESRRSGPVRISRMVKILFDGQILYGEVQYFFRYNFSEESQFEEGPNRKIYHLAMISLCSNPDPTMLERSHLVIWKCSFQRGEKLLVVPVHAIASVVALLPWPNPSASSNDSNEFLDLFLPDTYYVVEHFGLDFSSLSTPNTSSLFEDNTLE</sequence>
<proteinExistence type="predicted"/>
<dbReference type="PANTHER" id="PTHR46579:SF1">
    <property type="entry name" value="F5_8 TYPE C DOMAIN-CONTAINING PROTEIN"/>
    <property type="match status" value="1"/>
</dbReference>
<dbReference type="PANTHER" id="PTHR46579">
    <property type="entry name" value="F5/8 TYPE C DOMAIN-CONTAINING PROTEIN-RELATED"/>
    <property type="match status" value="1"/>
</dbReference>
<keyword evidence="1" id="KW-0732">Signal</keyword>
<reference evidence="2 3" key="1">
    <citation type="journal article" date="2019" name="Nat. Ecol. Evol.">
        <title>Megaphylogeny resolves global patterns of mushroom evolution.</title>
        <authorList>
            <person name="Varga T."/>
            <person name="Krizsan K."/>
            <person name="Foldi C."/>
            <person name="Dima B."/>
            <person name="Sanchez-Garcia M."/>
            <person name="Sanchez-Ramirez S."/>
            <person name="Szollosi G.J."/>
            <person name="Szarkandi J.G."/>
            <person name="Papp V."/>
            <person name="Albert L."/>
            <person name="Andreopoulos W."/>
            <person name="Angelini C."/>
            <person name="Antonin V."/>
            <person name="Barry K.W."/>
            <person name="Bougher N.L."/>
            <person name="Buchanan P."/>
            <person name="Buyck B."/>
            <person name="Bense V."/>
            <person name="Catcheside P."/>
            <person name="Chovatia M."/>
            <person name="Cooper J."/>
            <person name="Damon W."/>
            <person name="Desjardin D."/>
            <person name="Finy P."/>
            <person name="Geml J."/>
            <person name="Haridas S."/>
            <person name="Hughes K."/>
            <person name="Justo A."/>
            <person name="Karasinski D."/>
            <person name="Kautmanova I."/>
            <person name="Kiss B."/>
            <person name="Kocsube S."/>
            <person name="Kotiranta H."/>
            <person name="LaButti K.M."/>
            <person name="Lechner B.E."/>
            <person name="Liimatainen K."/>
            <person name="Lipzen A."/>
            <person name="Lukacs Z."/>
            <person name="Mihaltcheva S."/>
            <person name="Morgado L.N."/>
            <person name="Niskanen T."/>
            <person name="Noordeloos M.E."/>
            <person name="Ohm R.A."/>
            <person name="Ortiz-Santana B."/>
            <person name="Ovrebo C."/>
            <person name="Racz N."/>
            <person name="Riley R."/>
            <person name="Savchenko A."/>
            <person name="Shiryaev A."/>
            <person name="Soop K."/>
            <person name="Spirin V."/>
            <person name="Szebenyi C."/>
            <person name="Tomsovsky M."/>
            <person name="Tulloss R.E."/>
            <person name="Uehling J."/>
            <person name="Grigoriev I.V."/>
            <person name="Vagvolgyi C."/>
            <person name="Papp T."/>
            <person name="Martin F.M."/>
            <person name="Miettinen O."/>
            <person name="Hibbett D.S."/>
            <person name="Nagy L.G."/>
        </authorList>
    </citation>
    <scope>NUCLEOTIDE SEQUENCE [LARGE SCALE GENOMIC DNA]</scope>
    <source>
        <strain evidence="2 3">CBS 121175</strain>
    </source>
</reference>
<name>A0A5C3KL07_COPMA</name>
<keyword evidence="3" id="KW-1185">Reference proteome</keyword>
<dbReference type="Proteomes" id="UP000307440">
    <property type="component" value="Unassembled WGS sequence"/>
</dbReference>
<feature type="chain" id="PRO_5022788122" evidence="1">
    <location>
        <begin position="22"/>
        <end position="441"/>
    </location>
</feature>
<accession>A0A5C3KL07</accession>
<evidence type="ECO:0000313" key="2">
    <source>
        <dbReference type="EMBL" id="TFK20916.1"/>
    </source>
</evidence>
<dbReference type="STRING" id="230819.A0A5C3KL07"/>
<organism evidence="2 3">
    <name type="scientific">Coprinopsis marcescibilis</name>
    <name type="common">Agaric fungus</name>
    <name type="synonym">Psathyrella marcescibilis</name>
    <dbReference type="NCBI Taxonomy" id="230819"/>
    <lineage>
        <taxon>Eukaryota</taxon>
        <taxon>Fungi</taxon>
        <taxon>Dikarya</taxon>
        <taxon>Basidiomycota</taxon>
        <taxon>Agaricomycotina</taxon>
        <taxon>Agaricomycetes</taxon>
        <taxon>Agaricomycetidae</taxon>
        <taxon>Agaricales</taxon>
        <taxon>Agaricineae</taxon>
        <taxon>Psathyrellaceae</taxon>
        <taxon>Coprinopsis</taxon>
    </lineage>
</organism>
<dbReference type="EMBL" id="ML210284">
    <property type="protein sequence ID" value="TFK20916.1"/>
    <property type="molecule type" value="Genomic_DNA"/>
</dbReference>
<dbReference type="OrthoDB" id="2669721at2759"/>
<gene>
    <name evidence="2" type="ORF">FA15DRAFT_598878</name>
</gene>